<sequence>MKHLTCFWLVATGLMFSTTAAAYPIYGLIEPHRTLIYFSKGFDDDVATFERQLLVYRCQIDDRDLHTLILDMNDLSDSSGLFSSQEIIKLMNKYRIKNSEHTAVLIGKDGTEKARWRQGFDINEMVQIIDEMPMRQAEIRERGLRCSI</sequence>
<gene>
    <name evidence="4" type="ORF">GCE9029_03119</name>
</gene>
<evidence type="ECO:0000256" key="1">
    <source>
        <dbReference type="ARBA" id="ARBA00022729"/>
    </source>
</evidence>
<keyword evidence="1 2" id="KW-0732">Signal</keyword>
<accession>A0A128F6X7</accession>
<feature type="chain" id="PRO_5007282122" description="DUF4174 domain-containing protein" evidence="2">
    <location>
        <begin position="23"/>
        <end position="148"/>
    </location>
</feature>
<evidence type="ECO:0000313" key="4">
    <source>
        <dbReference type="EMBL" id="CZF82255.1"/>
    </source>
</evidence>
<name>A0A128F6X7_9GAMM</name>
<feature type="domain" description="DUF4174" evidence="3">
    <location>
        <begin position="30"/>
        <end position="138"/>
    </location>
</feature>
<proteinExistence type="predicted"/>
<feature type="signal peptide" evidence="2">
    <location>
        <begin position="1"/>
        <end position="22"/>
    </location>
</feature>
<evidence type="ECO:0000256" key="2">
    <source>
        <dbReference type="SAM" id="SignalP"/>
    </source>
</evidence>
<dbReference type="AlphaFoldDB" id="A0A128F6X7"/>
<dbReference type="EMBL" id="FIZX01000002">
    <property type="protein sequence ID" value="CZF82255.1"/>
    <property type="molecule type" value="Genomic_DNA"/>
</dbReference>
<evidence type="ECO:0000259" key="3">
    <source>
        <dbReference type="Pfam" id="PF13778"/>
    </source>
</evidence>
<evidence type="ECO:0000313" key="5">
    <source>
        <dbReference type="Proteomes" id="UP000071641"/>
    </source>
</evidence>
<dbReference type="Proteomes" id="UP000071641">
    <property type="component" value="Unassembled WGS sequence"/>
</dbReference>
<keyword evidence="5" id="KW-1185">Reference proteome</keyword>
<dbReference type="InterPro" id="IPR025232">
    <property type="entry name" value="DUF4174"/>
</dbReference>
<dbReference type="RefSeq" id="WP_062664490.1">
    <property type="nucleotide sequence ID" value="NZ_FIZX01000002.1"/>
</dbReference>
<dbReference type="Pfam" id="PF13778">
    <property type="entry name" value="DUF4174"/>
    <property type="match status" value="1"/>
</dbReference>
<organism evidence="4 5">
    <name type="scientific">Grimontia celer</name>
    <dbReference type="NCBI Taxonomy" id="1796497"/>
    <lineage>
        <taxon>Bacteria</taxon>
        <taxon>Pseudomonadati</taxon>
        <taxon>Pseudomonadota</taxon>
        <taxon>Gammaproteobacteria</taxon>
        <taxon>Vibrionales</taxon>
        <taxon>Vibrionaceae</taxon>
        <taxon>Grimontia</taxon>
    </lineage>
</organism>
<protein>
    <recommendedName>
        <fullName evidence="3">DUF4174 domain-containing protein</fullName>
    </recommendedName>
</protein>
<dbReference type="OrthoDB" id="5893017at2"/>
<reference evidence="5" key="1">
    <citation type="submission" date="2016-02" db="EMBL/GenBank/DDBJ databases">
        <authorList>
            <person name="Rodrigo-Torres Lidia"/>
            <person name="Arahal R.David."/>
        </authorList>
    </citation>
    <scope>NUCLEOTIDE SEQUENCE [LARGE SCALE GENOMIC DNA]</scope>
    <source>
        <strain evidence="5">CECT 9029</strain>
    </source>
</reference>